<organism evidence="1">
    <name type="scientific">Arundo donax</name>
    <name type="common">Giant reed</name>
    <name type="synonym">Donax arundinaceus</name>
    <dbReference type="NCBI Taxonomy" id="35708"/>
    <lineage>
        <taxon>Eukaryota</taxon>
        <taxon>Viridiplantae</taxon>
        <taxon>Streptophyta</taxon>
        <taxon>Embryophyta</taxon>
        <taxon>Tracheophyta</taxon>
        <taxon>Spermatophyta</taxon>
        <taxon>Magnoliopsida</taxon>
        <taxon>Liliopsida</taxon>
        <taxon>Poales</taxon>
        <taxon>Poaceae</taxon>
        <taxon>PACMAD clade</taxon>
        <taxon>Arundinoideae</taxon>
        <taxon>Arundineae</taxon>
        <taxon>Arundo</taxon>
    </lineage>
</organism>
<sequence>MDLPSYTCDLCILQKEETLEYLFLKCNFTKNCWASLGLQVPRRMRPLQVLKCFKTNMNVPFFMEIIVLMAWSSCTGRNDWIFNEVDPKVESCKSKFIHEFALMFHRVKKSYFPQIHTWLDSIVQFLLVSHQH</sequence>
<evidence type="ECO:0000313" key="1">
    <source>
        <dbReference type="EMBL" id="JAD47158.1"/>
    </source>
</evidence>
<name>A0A0A9AB73_ARUDO</name>
<proteinExistence type="predicted"/>
<evidence type="ECO:0008006" key="2">
    <source>
        <dbReference type="Google" id="ProtNLM"/>
    </source>
</evidence>
<dbReference type="EMBL" id="GBRH01250737">
    <property type="protein sequence ID" value="JAD47158.1"/>
    <property type="molecule type" value="Transcribed_RNA"/>
</dbReference>
<protein>
    <recommendedName>
        <fullName evidence="2">Reverse transcriptase zinc-binding domain-containing protein</fullName>
    </recommendedName>
</protein>
<reference evidence="1" key="2">
    <citation type="journal article" date="2015" name="Data Brief">
        <title>Shoot transcriptome of the giant reed, Arundo donax.</title>
        <authorList>
            <person name="Barrero R.A."/>
            <person name="Guerrero F.D."/>
            <person name="Moolhuijzen P."/>
            <person name="Goolsby J.A."/>
            <person name="Tidwell J."/>
            <person name="Bellgard S.E."/>
            <person name="Bellgard M.I."/>
        </authorList>
    </citation>
    <scope>NUCLEOTIDE SEQUENCE</scope>
    <source>
        <tissue evidence="1">Shoot tissue taken approximately 20 cm above the soil surface</tissue>
    </source>
</reference>
<dbReference type="AlphaFoldDB" id="A0A0A9AB73"/>
<reference evidence="1" key="1">
    <citation type="submission" date="2014-09" db="EMBL/GenBank/DDBJ databases">
        <authorList>
            <person name="Magalhaes I.L.F."/>
            <person name="Oliveira U."/>
            <person name="Santos F.R."/>
            <person name="Vidigal T.H.D.A."/>
            <person name="Brescovit A.D."/>
            <person name="Santos A.J."/>
        </authorList>
    </citation>
    <scope>NUCLEOTIDE SEQUENCE</scope>
    <source>
        <tissue evidence="1">Shoot tissue taken approximately 20 cm above the soil surface</tissue>
    </source>
</reference>
<accession>A0A0A9AB73</accession>